<proteinExistence type="predicted"/>
<dbReference type="EMBL" id="JAXIOK010000019">
    <property type="protein sequence ID" value="KAK4748372.1"/>
    <property type="molecule type" value="Genomic_DNA"/>
</dbReference>
<name>A0AAN7JL28_9MYRT</name>
<organism evidence="1 2">
    <name type="scientific">Trapa incisa</name>
    <dbReference type="NCBI Taxonomy" id="236973"/>
    <lineage>
        <taxon>Eukaryota</taxon>
        <taxon>Viridiplantae</taxon>
        <taxon>Streptophyta</taxon>
        <taxon>Embryophyta</taxon>
        <taxon>Tracheophyta</taxon>
        <taxon>Spermatophyta</taxon>
        <taxon>Magnoliopsida</taxon>
        <taxon>eudicotyledons</taxon>
        <taxon>Gunneridae</taxon>
        <taxon>Pentapetalae</taxon>
        <taxon>rosids</taxon>
        <taxon>malvids</taxon>
        <taxon>Myrtales</taxon>
        <taxon>Lythraceae</taxon>
        <taxon>Trapa</taxon>
    </lineage>
</organism>
<gene>
    <name evidence="1" type="ORF">SAY87_014958</name>
</gene>
<keyword evidence="2" id="KW-1185">Reference proteome</keyword>
<evidence type="ECO:0000313" key="1">
    <source>
        <dbReference type="EMBL" id="KAK4748372.1"/>
    </source>
</evidence>
<evidence type="ECO:0000313" key="2">
    <source>
        <dbReference type="Proteomes" id="UP001345219"/>
    </source>
</evidence>
<dbReference type="Proteomes" id="UP001345219">
    <property type="component" value="Chromosome 12"/>
</dbReference>
<dbReference type="AlphaFoldDB" id="A0AAN7JL28"/>
<reference evidence="1 2" key="1">
    <citation type="journal article" date="2023" name="Hortic Res">
        <title>Pangenome of water caltrop reveals structural variations and asymmetric subgenome divergence after allopolyploidization.</title>
        <authorList>
            <person name="Zhang X."/>
            <person name="Chen Y."/>
            <person name="Wang L."/>
            <person name="Yuan Y."/>
            <person name="Fang M."/>
            <person name="Shi L."/>
            <person name="Lu R."/>
            <person name="Comes H.P."/>
            <person name="Ma Y."/>
            <person name="Chen Y."/>
            <person name="Huang G."/>
            <person name="Zhou Y."/>
            <person name="Zheng Z."/>
            <person name="Qiu Y."/>
        </authorList>
    </citation>
    <scope>NUCLEOTIDE SEQUENCE [LARGE SCALE GENOMIC DNA]</scope>
    <source>
        <tissue evidence="1">Roots</tissue>
    </source>
</reference>
<accession>A0AAN7JL28</accession>
<comment type="caution">
    <text evidence="1">The sequence shown here is derived from an EMBL/GenBank/DDBJ whole genome shotgun (WGS) entry which is preliminary data.</text>
</comment>
<protein>
    <submittedName>
        <fullName evidence="1">Uncharacterized protein</fullName>
    </submittedName>
</protein>
<sequence>MAVLLLPPLRCSLPARLSVNMLGGPGDRLHQPVRYGKEDKRRGIARVRISGSPVPLISPHGAVGHLLRFPSLPLLQHQIVSTHTYRLLAIFRHIHVHEIDLHQG</sequence>